<dbReference type="SFLD" id="SFLDG01137">
    <property type="entry name" value="C1.6.1:_Phosphoserine_Phosphat"/>
    <property type="match status" value="1"/>
</dbReference>
<evidence type="ECO:0000256" key="10">
    <source>
        <dbReference type="ARBA" id="ARBA00031693"/>
    </source>
</evidence>
<reference evidence="11" key="1">
    <citation type="submission" date="2020-05" db="EMBL/GenBank/DDBJ databases">
        <authorList>
            <person name="Chiriac C."/>
            <person name="Salcher M."/>
            <person name="Ghai R."/>
            <person name="Kavagutti S V."/>
        </authorList>
    </citation>
    <scope>NUCLEOTIDE SEQUENCE</scope>
</reference>
<proteinExistence type="inferred from homology"/>
<dbReference type="GO" id="GO:0006564">
    <property type="term" value="P:L-serine biosynthetic process"/>
    <property type="evidence" value="ECO:0007669"/>
    <property type="project" value="UniProtKB-KW"/>
</dbReference>
<dbReference type="InterPro" id="IPR050582">
    <property type="entry name" value="HAD-like_SerB"/>
</dbReference>
<protein>
    <recommendedName>
        <fullName evidence="4">phosphoserine phosphatase</fullName>
        <ecNumber evidence="4">3.1.3.3</ecNumber>
    </recommendedName>
    <alternativeName>
        <fullName evidence="10">O-phosphoserine phosphohydrolase</fullName>
    </alternativeName>
</protein>
<dbReference type="InterPro" id="IPR004469">
    <property type="entry name" value="PSP"/>
</dbReference>
<evidence type="ECO:0000256" key="5">
    <source>
        <dbReference type="ARBA" id="ARBA00022605"/>
    </source>
</evidence>
<keyword evidence="8" id="KW-0460">Magnesium</keyword>
<keyword evidence="7" id="KW-0378">Hydrolase</keyword>
<evidence type="ECO:0000256" key="6">
    <source>
        <dbReference type="ARBA" id="ARBA00022723"/>
    </source>
</evidence>
<dbReference type="UniPathway" id="UPA00135">
    <property type="reaction ID" value="UER00198"/>
</dbReference>
<dbReference type="NCBIfam" id="TIGR00338">
    <property type="entry name" value="serB"/>
    <property type="match status" value="1"/>
</dbReference>
<gene>
    <name evidence="11" type="ORF">UFOPK1726_01002</name>
</gene>
<dbReference type="SFLD" id="SFLDS00003">
    <property type="entry name" value="Haloacid_Dehalogenase"/>
    <property type="match status" value="1"/>
</dbReference>
<dbReference type="GO" id="GO:0005737">
    <property type="term" value="C:cytoplasm"/>
    <property type="evidence" value="ECO:0007669"/>
    <property type="project" value="TreeGrafter"/>
</dbReference>
<dbReference type="GO" id="GO:0036424">
    <property type="term" value="F:L-phosphoserine phosphatase activity"/>
    <property type="evidence" value="ECO:0007669"/>
    <property type="project" value="InterPro"/>
</dbReference>
<dbReference type="SFLD" id="SFLDF00029">
    <property type="entry name" value="phosphoserine_phosphatase"/>
    <property type="match status" value="1"/>
</dbReference>
<keyword evidence="5" id="KW-0028">Amino-acid biosynthesis</keyword>
<evidence type="ECO:0000256" key="3">
    <source>
        <dbReference type="ARBA" id="ARBA00009184"/>
    </source>
</evidence>
<dbReference type="PANTHER" id="PTHR43344">
    <property type="entry name" value="PHOSPHOSERINE PHOSPHATASE"/>
    <property type="match status" value="1"/>
</dbReference>
<organism evidence="11">
    <name type="scientific">freshwater metagenome</name>
    <dbReference type="NCBI Taxonomy" id="449393"/>
    <lineage>
        <taxon>unclassified sequences</taxon>
        <taxon>metagenomes</taxon>
        <taxon>ecological metagenomes</taxon>
    </lineage>
</organism>
<dbReference type="GO" id="GO:0000287">
    <property type="term" value="F:magnesium ion binding"/>
    <property type="evidence" value="ECO:0007669"/>
    <property type="project" value="TreeGrafter"/>
</dbReference>
<dbReference type="SUPFAM" id="SSF56784">
    <property type="entry name" value="HAD-like"/>
    <property type="match status" value="1"/>
</dbReference>
<evidence type="ECO:0000256" key="2">
    <source>
        <dbReference type="ARBA" id="ARBA00005135"/>
    </source>
</evidence>
<dbReference type="Gene3D" id="3.40.50.1000">
    <property type="entry name" value="HAD superfamily/HAD-like"/>
    <property type="match status" value="1"/>
</dbReference>
<dbReference type="PANTHER" id="PTHR43344:SF2">
    <property type="entry name" value="PHOSPHOSERINE PHOSPHATASE"/>
    <property type="match status" value="1"/>
</dbReference>
<dbReference type="InterPro" id="IPR036412">
    <property type="entry name" value="HAD-like_sf"/>
</dbReference>
<sequence length="237" mass="25854">MILDASNSYQSINISDEIKQLISESDRNTQLPMLVFSDVDSTFIKQEVIDLLAGFAGKQAEVAAVTERAMNGEIDFKESLKLRVATLKGLPVSVLKEVSQEVEVSDGGIDLIQHLRKQNHYFALVSGGFTQILEPLCQKLEIENFKANNLEIKNDTLTGNIVGDVVDAQAKADYLIALSRKFNIPLSNVIAIGDGANDLEMMKIAGLSVSFNGKPKVTQAANVSIVGPWLNHVIQLL</sequence>
<keyword evidence="6" id="KW-0479">Metal-binding</keyword>
<name>A0A6J6EZM8_9ZZZZ</name>
<comment type="similarity">
    <text evidence="3">Belongs to the HAD-like hydrolase superfamily. SerB family.</text>
</comment>
<dbReference type="Pfam" id="PF12710">
    <property type="entry name" value="HAD"/>
    <property type="match status" value="1"/>
</dbReference>
<dbReference type="AlphaFoldDB" id="A0A6J6EZM8"/>
<comment type="cofactor">
    <cofactor evidence="1">
        <name>Mg(2+)</name>
        <dbReference type="ChEBI" id="CHEBI:18420"/>
    </cofactor>
</comment>
<dbReference type="InterPro" id="IPR023214">
    <property type="entry name" value="HAD_sf"/>
</dbReference>
<evidence type="ECO:0000256" key="7">
    <source>
        <dbReference type="ARBA" id="ARBA00022801"/>
    </source>
</evidence>
<dbReference type="SFLD" id="SFLDG01136">
    <property type="entry name" value="C1.6:_Phosphoserine_Phosphatas"/>
    <property type="match status" value="1"/>
</dbReference>
<keyword evidence="9" id="KW-0718">Serine biosynthesis</keyword>
<evidence type="ECO:0000256" key="1">
    <source>
        <dbReference type="ARBA" id="ARBA00001946"/>
    </source>
</evidence>
<evidence type="ECO:0000313" key="11">
    <source>
        <dbReference type="EMBL" id="CAB4582150.1"/>
    </source>
</evidence>
<evidence type="ECO:0000256" key="8">
    <source>
        <dbReference type="ARBA" id="ARBA00022842"/>
    </source>
</evidence>
<comment type="pathway">
    <text evidence="2">Amino-acid biosynthesis; L-serine biosynthesis; L-serine from 3-phospho-D-glycerate: step 3/3.</text>
</comment>
<evidence type="ECO:0000256" key="9">
    <source>
        <dbReference type="ARBA" id="ARBA00023299"/>
    </source>
</evidence>
<accession>A0A6J6EZM8</accession>
<dbReference type="NCBIfam" id="TIGR01488">
    <property type="entry name" value="HAD-SF-IB"/>
    <property type="match status" value="1"/>
</dbReference>
<dbReference type="EC" id="3.1.3.3" evidence="4"/>
<dbReference type="EMBL" id="CAEZTT010000128">
    <property type="protein sequence ID" value="CAB4582150.1"/>
    <property type="molecule type" value="Genomic_DNA"/>
</dbReference>
<evidence type="ECO:0000256" key="4">
    <source>
        <dbReference type="ARBA" id="ARBA00012640"/>
    </source>
</evidence>